<dbReference type="EMBL" id="UYWY01003044">
    <property type="protein sequence ID" value="VDM28498.1"/>
    <property type="molecule type" value="Genomic_DNA"/>
</dbReference>
<evidence type="ECO:0000313" key="3">
    <source>
        <dbReference type="Proteomes" id="UP000050794"/>
    </source>
</evidence>
<sequence length="61" mass="6927">MQWQRADEPSALDTPPLPSEIANVPLVSTDLVRRPETPKWDDEIDKVRSLSSHKLLFSLLS</sequence>
<reference evidence="2 3" key="2">
    <citation type="submission" date="2018-11" db="EMBL/GenBank/DDBJ databases">
        <authorList>
            <consortium name="Pathogen Informatics"/>
        </authorList>
    </citation>
    <scope>NUCLEOTIDE SEQUENCE [LARGE SCALE GENOMIC DNA]</scope>
</reference>
<evidence type="ECO:0000313" key="2">
    <source>
        <dbReference type="EMBL" id="VDM28498.1"/>
    </source>
</evidence>
<reference evidence="4" key="1">
    <citation type="submission" date="2016-06" db="UniProtKB">
        <authorList>
            <consortium name="WormBaseParasite"/>
        </authorList>
    </citation>
    <scope>IDENTIFICATION</scope>
</reference>
<feature type="region of interest" description="Disordered" evidence="1">
    <location>
        <begin position="1"/>
        <end position="27"/>
    </location>
</feature>
<proteinExistence type="predicted"/>
<protein>
    <submittedName>
        <fullName evidence="2 4">Uncharacterized protein</fullName>
    </submittedName>
</protein>
<evidence type="ECO:0000313" key="4">
    <source>
        <dbReference type="WBParaSite" id="TCNE_0000278101-mRNA-1"/>
    </source>
</evidence>
<dbReference type="Proteomes" id="UP000050794">
    <property type="component" value="Unassembled WGS sequence"/>
</dbReference>
<accession>A0A183U2R1</accession>
<name>A0A183U2R1_TOXCA</name>
<gene>
    <name evidence="2" type="ORF">TCNE_LOCUS2781</name>
</gene>
<keyword evidence="3" id="KW-1185">Reference proteome</keyword>
<dbReference type="WBParaSite" id="TCNE_0000278101-mRNA-1">
    <property type="protein sequence ID" value="TCNE_0000278101-mRNA-1"/>
    <property type="gene ID" value="TCNE_0000278101"/>
</dbReference>
<organism evidence="3 4">
    <name type="scientific">Toxocara canis</name>
    <name type="common">Canine roundworm</name>
    <dbReference type="NCBI Taxonomy" id="6265"/>
    <lineage>
        <taxon>Eukaryota</taxon>
        <taxon>Metazoa</taxon>
        <taxon>Ecdysozoa</taxon>
        <taxon>Nematoda</taxon>
        <taxon>Chromadorea</taxon>
        <taxon>Rhabditida</taxon>
        <taxon>Spirurina</taxon>
        <taxon>Ascaridomorpha</taxon>
        <taxon>Ascaridoidea</taxon>
        <taxon>Toxocaridae</taxon>
        <taxon>Toxocara</taxon>
    </lineage>
</organism>
<dbReference type="AlphaFoldDB" id="A0A183U2R1"/>
<evidence type="ECO:0000256" key="1">
    <source>
        <dbReference type="SAM" id="MobiDB-lite"/>
    </source>
</evidence>